<sequence>MIWTLTDGDTIFPITDGYSRVYKAAGALTGQLAQTTQVSQPMREPWPKAFPDRSTRALSFDIPVFFPPCASLEEAAMQALDIPVQCPTGGVLTGQRDAELRTYSQAWVRNVTCENFGVSNRFVFSMLAVNPTSRTLSTLAQMDYRSIANVPAITGLEGGAPNNLDGYTTTDVAVGFTMLIVPEISGFAQAIHFRLFAGNDATQTDPTAGTLVVRPLDYDAGTNAKVWKAV</sequence>
<comment type="caution">
    <text evidence="1">The sequence shown here is derived from an EMBL/GenBank/DDBJ whole genome shotgun (WGS) entry which is preliminary data.</text>
</comment>
<evidence type="ECO:0000313" key="1">
    <source>
        <dbReference type="EMBL" id="MBB5033175.1"/>
    </source>
</evidence>
<evidence type="ECO:0000313" key="2">
    <source>
        <dbReference type="Proteomes" id="UP000590740"/>
    </source>
</evidence>
<accession>A0A7W7YBS1</accession>
<organism evidence="1 2">
    <name type="scientific">Prosthecobacter vanneervenii</name>
    <dbReference type="NCBI Taxonomy" id="48466"/>
    <lineage>
        <taxon>Bacteria</taxon>
        <taxon>Pseudomonadati</taxon>
        <taxon>Verrucomicrobiota</taxon>
        <taxon>Verrucomicrobiia</taxon>
        <taxon>Verrucomicrobiales</taxon>
        <taxon>Verrucomicrobiaceae</taxon>
        <taxon>Prosthecobacter</taxon>
    </lineage>
</organism>
<dbReference type="RefSeq" id="WP_184340087.1">
    <property type="nucleotide sequence ID" value="NZ_JACHIG010000005.1"/>
</dbReference>
<name>A0A7W7YBS1_9BACT</name>
<reference evidence="1 2" key="1">
    <citation type="submission" date="2020-08" db="EMBL/GenBank/DDBJ databases">
        <title>Genomic Encyclopedia of Type Strains, Phase IV (KMG-IV): sequencing the most valuable type-strain genomes for metagenomic binning, comparative biology and taxonomic classification.</title>
        <authorList>
            <person name="Goeker M."/>
        </authorList>
    </citation>
    <scope>NUCLEOTIDE SEQUENCE [LARGE SCALE GENOMIC DNA]</scope>
    <source>
        <strain evidence="1 2">DSM 12252</strain>
    </source>
</reference>
<proteinExistence type="predicted"/>
<dbReference type="Proteomes" id="UP000590740">
    <property type="component" value="Unassembled WGS sequence"/>
</dbReference>
<protein>
    <submittedName>
        <fullName evidence="1">Uncharacterized protein</fullName>
    </submittedName>
</protein>
<dbReference type="AlphaFoldDB" id="A0A7W7YBS1"/>
<gene>
    <name evidence="1" type="ORF">HNQ65_002758</name>
</gene>
<dbReference type="EMBL" id="JACHIG010000005">
    <property type="protein sequence ID" value="MBB5033175.1"/>
    <property type="molecule type" value="Genomic_DNA"/>
</dbReference>
<keyword evidence="2" id="KW-1185">Reference proteome</keyword>